<feature type="binding site" evidence="6">
    <location>
        <position position="121"/>
    </location>
    <ligand>
        <name>(6S)-5,6,7,8-tetrahydrofolate</name>
        <dbReference type="ChEBI" id="CHEBI:57453"/>
    </ligand>
</feature>
<keyword evidence="5 6" id="KW-0663">Pyridoxal phosphate</keyword>
<keyword evidence="6" id="KW-0963">Cytoplasm</keyword>
<comment type="caution">
    <text evidence="6">Lacks conserved residue(s) required for the propagation of feature annotation.</text>
</comment>
<keyword evidence="4 6" id="KW-0808">Transferase</keyword>
<dbReference type="HAMAP" id="MF_00051">
    <property type="entry name" value="SHMT"/>
    <property type="match status" value="1"/>
</dbReference>
<dbReference type="Proteomes" id="UP001614394">
    <property type="component" value="Unassembled WGS sequence"/>
</dbReference>
<dbReference type="PANTHER" id="PTHR11680:SF35">
    <property type="entry name" value="SERINE HYDROXYMETHYLTRANSFERASE 1"/>
    <property type="match status" value="1"/>
</dbReference>
<reference evidence="8 9" key="1">
    <citation type="submission" date="2024-10" db="EMBL/GenBank/DDBJ databases">
        <title>The Natural Products Discovery Center: Release of the First 8490 Sequenced Strains for Exploring Actinobacteria Biosynthetic Diversity.</title>
        <authorList>
            <person name="Kalkreuter E."/>
            <person name="Kautsar S.A."/>
            <person name="Yang D."/>
            <person name="Bader C.D."/>
            <person name="Teijaro C.N."/>
            <person name="Fluegel L."/>
            <person name="Davis C.M."/>
            <person name="Simpson J.R."/>
            <person name="Lauterbach L."/>
            <person name="Steele A.D."/>
            <person name="Gui C."/>
            <person name="Meng S."/>
            <person name="Li G."/>
            <person name="Viehrig K."/>
            <person name="Ye F."/>
            <person name="Su P."/>
            <person name="Kiefer A.F."/>
            <person name="Nichols A."/>
            <person name="Cepeda A.J."/>
            <person name="Yan W."/>
            <person name="Fan B."/>
            <person name="Jiang Y."/>
            <person name="Adhikari A."/>
            <person name="Zheng C.-J."/>
            <person name="Schuster L."/>
            <person name="Cowan T.M."/>
            <person name="Smanski M.J."/>
            <person name="Chevrette M.G."/>
            <person name="De Carvalho L.P.S."/>
            <person name="Shen B."/>
        </authorList>
    </citation>
    <scope>NUCLEOTIDE SEQUENCE [LARGE SCALE GENOMIC DNA]</scope>
    <source>
        <strain evidence="8 9">NPDC053399</strain>
    </source>
</reference>
<dbReference type="PANTHER" id="PTHR11680">
    <property type="entry name" value="SERINE HYDROXYMETHYLTRANSFERASE"/>
    <property type="match status" value="1"/>
</dbReference>
<evidence type="ECO:0000313" key="9">
    <source>
        <dbReference type="Proteomes" id="UP001614394"/>
    </source>
</evidence>
<dbReference type="RefSeq" id="WP_250989580.1">
    <property type="nucleotide sequence ID" value="NZ_JBITYG010000001.1"/>
</dbReference>
<evidence type="ECO:0000313" key="8">
    <source>
        <dbReference type="EMBL" id="MFI9099099.1"/>
    </source>
</evidence>
<organism evidence="8 9">
    <name type="scientific">Streptomyces fildesensis</name>
    <dbReference type="NCBI Taxonomy" id="375757"/>
    <lineage>
        <taxon>Bacteria</taxon>
        <taxon>Bacillati</taxon>
        <taxon>Actinomycetota</taxon>
        <taxon>Actinomycetes</taxon>
        <taxon>Kitasatosporales</taxon>
        <taxon>Streptomycetaceae</taxon>
        <taxon>Streptomyces</taxon>
    </lineage>
</organism>
<accession>A0ABW8BY59</accession>
<evidence type="ECO:0000256" key="4">
    <source>
        <dbReference type="ARBA" id="ARBA00022679"/>
    </source>
</evidence>
<comment type="pathway">
    <text evidence="6">Amino-acid biosynthesis; glycine biosynthesis; glycine from L-serine: step 1/1.</text>
</comment>
<feature type="site" description="Plays an important role in substrate specificity" evidence="6">
    <location>
        <position position="229"/>
    </location>
</feature>
<dbReference type="InterPro" id="IPR015421">
    <property type="entry name" value="PyrdxlP-dep_Trfase_major"/>
</dbReference>
<protein>
    <recommendedName>
        <fullName evidence="6">Serine hydroxymethyltransferase</fullName>
        <shortName evidence="6">SHMT</shortName>
        <shortName evidence="6">Serine methylase</shortName>
        <ecNumber evidence="6">2.1.2.1</ecNumber>
    </recommendedName>
</protein>
<evidence type="ECO:0000256" key="5">
    <source>
        <dbReference type="ARBA" id="ARBA00022898"/>
    </source>
</evidence>
<dbReference type="InterPro" id="IPR015424">
    <property type="entry name" value="PyrdxlP-dep_Trfase"/>
</dbReference>
<comment type="catalytic activity">
    <reaction evidence="6">
        <text>(6R)-5,10-methylene-5,6,7,8-tetrahydrofolate + glycine + H2O = (6S)-5,6,7,8-tetrahydrofolate + L-serine</text>
        <dbReference type="Rhea" id="RHEA:15481"/>
        <dbReference type="ChEBI" id="CHEBI:15377"/>
        <dbReference type="ChEBI" id="CHEBI:15636"/>
        <dbReference type="ChEBI" id="CHEBI:33384"/>
        <dbReference type="ChEBI" id="CHEBI:57305"/>
        <dbReference type="ChEBI" id="CHEBI:57453"/>
        <dbReference type="EC" id="2.1.2.1"/>
    </reaction>
</comment>
<keyword evidence="9" id="KW-1185">Reference proteome</keyword>
<dbReference type="InterPro" id="IPR019798">
    <property type="entry name" value="Ser_HO-MeTrfase_PLP_BS"/>
</dbReference>
<comment type="caution">
    <text evidence="8">The sequence shown here is derived from an EMBL/GenBank/DDBJ whole genome shotgun (WGS) entry which is preliminary data.</text>
</comment>
<keyword evidence="6" id="KW-0028">Amino-acid biosynthesis</keyword>
<feature type="binding site" evidence="6">
    <location>
        <position position="245"/>
    </location>
    <ligand>
        <name>(6S)-5,6,7,8-tetrahydrofolate</name>
        <dbReference type="ChEBI" id="CHEBI:57453"/>
    </ligand>
</feature>
<comment type="similarity">
    <text evidence="2 6">Belongs to the SHMT family.</text>
</comment>
<dbReference type="Pfam" id="PF00464">
    <property type="entry name" value="SHMT"/>
    <property type="match status" value="1"/>
</dbReference>
<dbReference type="NCBIfam" id="NF000586">
    <property type="entry name" value="PRK00011.1"/>
    <property type="match status" value="1"/>
</dbReference>
<dbReference type="InterPro" id="IPR039429">
    <property type="entry name" value="SHMT-like_dom"/>
</dbReference>
<dbReference type="GO" id="GO:0004372">
    <property type="term" value="F:glycine hydroxymethyltransferase activity"/>
    <property type="evidence" value="ECO:0007669"/>
    <property type="project" value="UniProtKB-EC"/>
</dbReference>
<proteinExistence type="inferred from homology"/>
<dbReference type="InterPro" id="IPR015422">
    <property type="entry name" value="PyrdxlP-dep_Trfase_small"/>
</dbReference>
<feature type="binding site" evidence="6">
    <location>
        <begin position="125"/>
        <end position="127"/>
    </location>
    <ligand>
        <name>(6S)-5,6,7,8-tetrahydrofolate</name>
        <dbReference type="ChEBI" id="CHEBI:57453"/>
    </ligand>
</feature>
<evidence type="ECO:0000256" key="2">
    <source>
        <dbReference type="ARBA" id="ARBA00006376"/>
    </source>
</evidence>
<dbReference type="SUPFAM" id="SSF53383">
    <property type="entry name" value="PLP-dependent transferases"/>
    <property type="match status" value="1"/>
</dbReference>
<sequence>MSLLNSSLHEFDPDVAAAVDAELHRQQSTLEMIASENFAPVAVLEAQGSVLTNKYAEGYPGRRYYGGCEHVDVIETLAIERVKALFGAEAANVQPHSGAQANAAAMFALIKPGDTILGLDLAHGGHLTHGMKINFSGKLYKVAAYHVDEKTSLVDMEEVERLAKEHRPQLIIAGWSAYPRQLDFAEFRRIADEVGALLMVDMAHFAGLVAAGLHPSPVPYADVVTTTTHKTLGGPRGGVILSKAEYAKKINSAVFPGQQGGPLEHVIAAKAVAFKAAATDEFKDRQVRTLEGAKILADRLVQPDLTEVGVSVLSGGTDVHLVLVDLRSSELDGQQAEDRLHQVGITVNRNAIPNDPRPPMVTSGLRIGTPALATRGFGTEDFTEVADIIAEVLKPDFDEDLAKSLSARVSALAAKHPLYPGL</sequence>
<evidence type="ECO:0000256" key="3">
    <source>
        <dbReference type="ARBA" id="ARBA00022563"/>
    </source>
</evidence>
<evidence type="ECO:0000256" key="6">
    <source>
        <dbReference type="HAMAP-Rule" id="MF_00051"/>
    </source>
</evidence>
<dbReference type="InterPro" id="IPR049943">
    <property type="entry name" value="Ser_HO-MeTrfase-like"/>
</dbReference>
<comment type="subcellular location">
    <subcellularLocation>
        <location evidence="6">Cytoplasm</location>
    </subcellularLocation>
</comment>
<comment type="subunit">
    <text evidence="6">Homodimer.</text>
</comment>
<feature type="domain" description="Serine hydroxymethyltransferase-like" evidence="7">
    <location>
        <begin position="8"/>
        <end position="389"/>
    </location>
</feature>
<keyword evidence="3 6" id="KW-0554">One-carbon metabolism</keyword>
<evidence type="ECO:0000256" key="1">
    <source>
        <dbReference type="ARBA" id="ARBA00001933"/>
    </source>
</evidence>
<dbReference type="EC" id="2.1.2.1" evidence="6"/>
<dbReference type="Gene3D" id="3.40.640.10">
    <property type="entry name" value="Type I PLP-dependent aspartate aminotransferase-like (Major domain)"/>
    <property type="match status" value="1"/>
</dbReference>
<name>A0ABW8BY59_9ACTN</name>
<dbReference type="PIRSF" id="PIRSF000412">
    <property type="entry name" value="SHMT"/>
    <property type="match status" value="1"/>
</dbReference>
<dbReference type="EMBL" id="JBITYG010000001">
    <property type="protein sequence ID" value="MFI9099099.1"/>
    <property type="molecule type" value="Genomic_DNA"/>
</dbReference>
<dbReference type="PROSITE" id="PS00096">
    <property type="entry name" value="SHMT"/>
    <property type="match status" value="1"/>
</dbReference>
<dbReference type="Gene3D" id="3.90.1150.10">
    <property type="entry name" value="Aspartate Aminotransferase, domain 1"/>
    <property type="match status" value="1"/>
</dbReference>
<comment type="function">
    <text evidence="6">Catalyzes the reversible interconversion of serine and glycine with tetrahydrofolate (THF) serving as the one-carbon carrier. This reaction serves as the major source of one-carbon groups required for the biosynthesis of purines, thymidylate, methionine, and other important biomolecules. Also exhibits THF-independent aldolase activity toward beta-hydroxyamino acids, producing glycine and aldehydes, via a retro-aldol mechanism.</text>
</comment>
<dbReference type="InterPro" id="IPR001085">
    <property type="entry name" value="Ser_HO-MeTrfase"/>
</dbReference>
<comment type="cofactor">
    <cofactor evidence="1 6">
        <name>pyridoxal 5'-phosphate</name>
        <dbReference type="ChEBI" id="CHEBI:597326"/>
    </cofactor>
</comment>
<evidence type="ECO:0000259" key="7">
    <source>
        <dbReference type="Pfam" id="PF00464"/>
    </source>
</evidence>
<gene>
    <name evidence="6 8" type="primary">glyA</name>
    <name evidence="8" type="ORF">ACIGXA_01130</name>
</gene>
<dbReference type="CDD" id="cd00378">
    <property type="entry name" value="SHMT"/>
    <property type="match status" value="1"/>
</dbReference>
<feature type="modified residue" description="N6-(pyridoxal phosphate)lysine" evidence="6">
    <location>
        <position position="230"/>
    </location>
</feature>
<comment type="pathway">
    <text evidence="6">One-carbon metabolism; tetrahydrofolate interconversion.</text>
</comment>